<protein>
    <submittedName>
        <fullName evidence="1">Uncharacterized protein</fullName>
    </submittedName>
</protein>
<dbReference type="Proteomes" id="UP001371456">
    <property type="component" value="Unassembled WGS sequence"/>
</dbReference>
<sequence>MREKKREMTMRVKKKRMIVMSREKNKRV</sequence>
<organism evidence="1 2">
    <name type="scientific">Solanum bulbocastanum</name>
    <name type="common">Wild potato</name>
    <dbReference type="NCBI Taxonomy" id="147425"/>
    <lineage>
        <taxon>Eukaryota</taxon>
        <taxon>Viridiplantae</taxon>
        <taxon>Streptophyta</taxon>
        <taxon>Embryophyta</taxon>
        <taxon>Tracheophyta</taxon>
        <taxon>Spermatophyta</taxon>
        <taxon>Magnoliopsida</taxon>
        <taxon>eudicotyledons</taxon>
        <taxon>Gunneridae</taxon>
        <taxon>Pentapetalae</taxon>
        <taxon>asterids</taxon>
        <taxon>lamiids</taxon>
        <taxon>Solanales</taxon>
        <taxon>Solanaceae</taxon>
        <taxon>Solanoideae</taxon>
        <taxon>Solaneae</taxon>
        <taxon>Solanum</taxon>
    </lineage>
</organism>
<name>A0AAN8STE8_SOLBU</name>
<keyword evidence="2" id="KW-1185">Reference proteome</keyword>
<reference evidence="1 2" key="1">
    <citation type="submission" date="2024-02" db="EMBL/GenBank/DDBJ databases">
        <title>de novo genome assembly of Solanum bulbocastanum strain 11H21.</title>
        <authorList>
            <person name="Hosaka A.J."/>
        </authorList>
    </citation>
    <scope>NUCLEOTIDE SEQUENCE [LARGE SCALE GENOMIC DNA]</scope>
    <source>
        <tissue evidence="1">Young leaves</tissue>
    </source>
</reference>
<proteinExistence type="predicted"/>
<accession>A0AAN8STE8</accession>
<dbReference type="EMBL" id="JBANQN010000012">
    <property type="protein sequence ID" value="KAK6773617.1"/>
    <property type="molecule type" value="Genomic_DNA"/>
</dbReference>
<comment type="caution">
    <text evidence="1">The sequence shown here is derived from an EMBL/GenBank/DDBJ whole genome shotgun (WGS) entry which is preliminary data.</text>
</comment>
<evidence type="ECO:0000313" key="1">
    <source>
        <dbReference type="EMBL" id="KAK6773617.1"/>
    </source>
</evidence>
<evidence type="ECO:0000313" key="2">
    <source>
        <dbReference type="Proteomes" id="UP001371456"/>
    </source>
</evidence>
<dbReference type="AlphaFoldDB" id="A0AAN8STE8"/>
<gene>
    <name evidence="1" type="ORF">RDI58_028855</name>
</gene>